<dbReference type="EMBL" id="MYFO01000063">
    <property type="protein sequence ID" value="TFE82914.1"/>
    <property type="molecule type" value="Genomic_DNA"/>
</dbReference>
<dbReference type="Gene3D" id="1.10.357.10">
    <property type="entry name" value="Tetracycline Repressor, domain 2"/>
    <property type="match status" value="1"/>
</dbReference>
<dbReference type="OrthoDB" id="9812993at2"/>
<evidence type="ECO:0000313" key="5">
    <source>
        <dbReference type="Proteomes" id="UP000298246"/>
    </source>
</evidence>
<evidence type="ECO:0000313" key="4">
    <source>
        <dbReference type="EMBL" id="TFE82914.1"/>
    </source>
</evidence>
<evidence type="ECO:0000256" key="2">
    <source>
        <dbReference type="PROSITE-ProRule" id="PRU00335"/>
    </source>
</evidence>
<dbReference type="SUPFAM" id="SSF46689">
    <property type="entry name" value="Homeodomain-like"/>
    <property type="match status" value="1"/>
</dbReference>
<dbReference type="InterPro" id="IPR009057">
    <property type="entry name" value="Homeodomain-like_sf"/>
</dbReference>
<protein>
    <recommendedName>
        <fullName evidence="3">HTH tetR-type domain-containing protein</fullName>
    </recommendedName>
</protein>
<dbReference type="PROSITE" id="PS50977">
    <property type="entry name" value="HTH_TETR_2"/>
    <property type="match status" value="1"/>
</dbReference>
<feature type="domain" description="HTH tetR-type" evidence="3">
    <location>
        <begin position="17"/>
        <end position="77"/>
    </location>
</feature>
<dbReference type="Pfam" id="PF00440">
    <property type="entry name" value="TetR_N"/>
    <property type="match status" value="1"/>
</dbReference>
<proteinExistence type="predicted"/>
<sequence>MSHTLSRFVQRSDCRMSMTKQEIVRSASKLFSLRGFGAVSIQDIADDCRIAKGSVYKYFPSKEDLFGEVMEQFLNRYFAEAERMARLPGLSAKAHFVQQLEFRFRYFMEHKHILIEYSGSLRQNDKFIPLRLRTRGRLMQWHKELLERVYGGLELAPYIWDLVFVYKALLKEFLQWVMAEHDPLPIDRTARFVLERLDAVAAHFQAAGGQPLLGPADYARYLHWGAGGDSAADRARTAAELLEQLSAAVAELPVGGSEQAELLELLRLLRVEAAKERPSGPLLRALVAYVEREPQLQSLAAQLRNVLAL</sequence>
<dbReference type="PANTHER" id="PTHR43479">
    <property type="entry name" value="ACREF/ENVCD OPERON REPRESSOR-RELATED"/>
    <property type="match status" value="1"/>
</dbReference>
<dbReference type="PRINTS" id="PR00455">
    <property type="entry name" value="HTHTETR"/>
</dbReference>
<dbReference type="InterPro" id="IPR001647">
    <property type="entry name" value="HTH_TetR"/>
</dbReference>
<reference evidence="4 5" key="1">
    <citation type="submission" date="2017-03" db="EMBL/GenBank/DDBJ databases">
        <title>Isolation of Levoglucosan Utilizing Bacteria.</title>
        <authorList>
            <person name="Arya A.S."/>
        </authorList>
    </citation>
    <scope>NUCLEOTIDE SEQUENCE [LARGE SCALE GENOMIC DNA]</scope>
    <source>
        <strain evidence="4 5">MEC069</strain>
    </source>
</reference>
<feature type="DNA-binding region" description="H-T-H motif" evidence="2">
    <location>
        <begin position="40"/>
        <end position="59"/>
    </location>
</feature>
<dbReference type="PANTHER" id="PTHR43479:SF22">
    <property type="entry name" value="TRANSCRIPTIONAL REGULATOR, TETR FAMILY"/>
    <property type="match status" value="1"/>
</dbReference>
<keyword evidence="1 2" id="KW-0238">DNA-binding</keyword>
<evidence type="ECO:0000259" key="3">
    <source>
        <dbReference type="PROSITE" id="PS50977"/>
    </source>
</evidence>
<evidence type="ECO:0000256" key="1">
    <source>
        <dbReference type="ARBA" id="ARBA00023125"/>
    </source>
</evidence>
<keyword evidence="5" id="KW-1185">Reference proteome</keyword>
<organism evidence="4 5">
    <name type="scientific">Paenibacillus athensensis</name>
    <dbReference type="NCBI Taxonomy" id="1967502"/>
    <lineage>
        <taxon>Bacteria</taxon>
        <taxon>Bacillati</taxon>
        <taxon>Bacillota</taxon>
        <taxon>Bacilli</taxon>
        <taxon>Bacillales</taxon>
        <taxon>Paenibacillaceae</taxon>
        <taxon>Paenibacillus</taxon>
    </lineage>
</organism>
<dbReference type="Proteomes" id="UP000298246">
    <property type="component" value="Unassembled WGS sequence"/>
</dbReference>
<dbReference type="PROSITE" id="PS01081">
    <property type="entry name" value="HTH_TETR_1"/>
    <property type="match status" value="1"/>
</dbReference>
<comment type="caution">
    <text evidence="4">The sequence shown here is derived from an EMBL/GenBank/DDBJ whole genome shotgun (WGS) entry which is preliminary data.</text>
</comment>
<dbReference type="InterPro" id="IPR050624">
    <property type="entry name" value="HTH-type_Tx_Regulator"/>
</dbReference>
<accession>A0A4Y8PQH0</accession>
<dbReference type="InterPro" id="IPR023772">
    <property type="entry name" value="DNA-bd_HTH_TetR-type_CS"/>
</dbReference>
<gene>
    <name evidence="4" type="ORF">B5M42_24165</name>
</gene>
<dbReference type="AlphaFoldDB" id="A0A4Y8PQH0"/>
<name>A0A4Y8PQH0_9BACL</name>
<dbReference type="GO" id="GO:0003677">
    <property type="term" value="F:DNA binding"/>
    <property type="evidence" value="ECO:0007669"/>
    <property type="project" value="UniProtKB-UniRule"/>
</dbReference>